<evidence type="ECO:0000256" key="5">
    <source>
        <dbReference type="ARBA" id="ARBA00022692"/>
    </source>
</evidence>
<comment type="caution">
    <text evidence="15">The sequence shown here is derived from an EMBL/GenBank/DDBJ whole genome shotgun (WGS) entry which is preliminary data.</text>
</comment>
<dbReference type="Proteomes" id="UP001152876">
    <property type="component" value="Unassembled WGS sequence"/>
</dbReference>
<keyword evidence="3 11" id="KW-0813">Transport</keyword>
<dbReference type="GO" id="GO:0009279">
    <property type="term" value="C:cell outer membrane"/>
    <property type="evidence" value="ECO:0007669"/>
    <property type="project" value="UniProtKB-SubCell"/>
</dbReference>
<evidence type="ECO:0000256" key="12">
    <source>
        <dbReference type="RuleBase" id="RU003357"/>
    </source>
</evidence>
<gene>
    <name evidence="15" type="ORF">H010_06935</name>
</gene>
<reference evidence="15" key="1">
    <citation type="submission" date="2013-01" db="EMBL/GenBank/DDBJ databases">
        <title>Genome draft of Hydrogenophaga taeniospiralis 2K1.</title>
        <authorList>
            <person name="Gomila M."/>
            <person name="Lalucat J."/>
        </authorList>
    </citation>
    <scope>NUCLEOTIDE SEQUENCE</scope>
    <source>
        <strain evidence="15">CCUG 15921</strain>
    </source>
</reference>
<feature type="domain" description="TonB-dependent receptor-like beta-barrel" evidence="13">
    <location>
        <begin position="265"/>
        <end position="614"/>
    </location>
</feature>
<keyword evidence="16" id="KW-1185">Reference proteome</keyword>
<accession>A0A9X4NPW3</accession>
<dbReference type="GO" id="GO:0044718">
    <property type="term" value="P:siderophore transmembrane transport"/>
    <property type="evidence" value="ECO:0007669"/>
    <property type="project" value="TreeGrafter"/>
</dbReference>
<evidence type="ECO:0000256" key="9">
    <source>
        <dbReference type="ARBA" id="ARBA00023170"/>
    </source>
</evidence>
<dbReference type="InterPro" id="IPR037066">
    <property type="entry name" value="Plug_dom_sf"/>
</dbReference>
<comment type="similarity">
    <text evidence="2 11 12">Belongs to the TonB-dependent receptor family.</text>
</comment>
<dbReference type="AlphaFoldDB" id="A0A9X4NPW3"/>
<evidence type="ECO:0000256" key="2">
    <source>
        <dbReference type="ARBA" id="ARBA00009810"/>
    </source>
</evidence>
<keyword evidence="5 11" id="KW-0812">Transmembrane</keyword>
<evidence type="ECO:0000256" key="6">
    <source>
        <dbReference type="ARBA" id="ARBA00022729"/>
    </source>
</evidence>
<keyword evidence="4 11" id="KW-1134">Transmembrane beta strand</keyword>
<dbReference type="InterPro" id="IPR000531">
    <property type="entry name" value="Beta-barrel_TonB"/>
</dbReference>
<evidence type="ECO:0000256" key="4">
    <source>
        <dbReference type="ARBA" id="ARBA00022452"/>
    </source>
</evidence>
<dbReference type="Pfam" id="PF00593">
    <property type="entry name" value="TonB_dep_Rec_b-barrel"/>
    <property type="match status" value="1"/>
</dbReference>
<dbReference type="InterPro" id="IPR039426">
    <property type="entry name" value="TonB-dep_rcpt-like"/>
</dbReference>
<comment type="subcellular location">
    <subcellularLocation>
        <location evidence="1 11">Cell outer membrane</location>
        <topology evidence="1 11">Multi-pass membrane protein</topology>
    </subcellularLocation>
</comment>
<evidence type="ECO:0000313" key="15">
    <source>
        <dbReference type="EMBL" id="MDG5974982.1"/>
    </source>
</evidence>
<sequence>MGLALAAAFPVRAATDMAALSLEQLMEITVVGASKYEQKQSEVAAAVSVITREEIRTFGWRTLAEALTSLPGVHSTYDRQYTYLGTRGLSQPGDLNLRVLVTINGNRVNEASYDSATLGREFLLDLDLIERIEYIPGPGGAVYGQNALFGVVNVVTRDGADIDGTEMVAAVQSPQRLREGRVSVGRRLDSGLDLLVSASGLRARGENRFYDFGDVDDLGVNVAGVATDMDGERDKEFFTRMTKGPWSFELIHGDRRKDDPTALAGSDPLVPNQFIRDRYLLTQAQYQGQLADPSLELLARVFWSEYRYHSEAPYWGNWYLFTGATSSRGGELRLLSTALPAHKLMVGVELQDNQRQDMGREWLGYEDERYLFPNSGWRAGVYVQDEWRMSPTLAATLGLRVDRNSVNGTQSSPRAALIWQATPASTLKAMVGRAHRAPNAAERSWDFSNEDVPTLLPAVDSEVIDTRELVFDHRMAPDLSLRGALYQWTLKDLIVWDKNTWQWVSGPRMKASGLELSANKTWDWGGRLRASLSRQQARFAHGVGLANSPNWLGKLHFSTPLPAAGLRLGYEWQLESARRAASGERVSGHGLSNLHLVAERWAPGVSVSLGIHNLFDKAYSQPVSDGGWVPIQSQDGRSVRLKMELRF</sequence>
<keyword evidence="8 11" id="KW-0472">Membrane</keyword>
<dbReference type="InterPro" id="IPR012910">
    <property type="entry name" value="Plug_dom"/>
</dbReference>
<dbReference type="Pfam" id="PF07715">
    <property type="entry name" value="Plug"/>
    <property type="match status" value="1"/>
</dbReference>
<keyword evidence="7 12" id="KW-0798">TonB box</keyword>
<evidence type="ECO:0000256" key="7">
    <source>
        <dbReference type="ARBA" id="ARBA00023077"/>
    </source>
</evidence>
<evidence type="ECO:0000313" key="16">
    <source>
        <dbReference type="Proteomes" id="UP001152876"/>
    </source>
</evidence>
<evidence type="ECO:0000259" key="14">
    <source>
        <dbReference type="Pfam" id="PF07715"/>
    </source>
</evidence>
<dbReference type="Gene3D" id="2.170.130.10">
    <property type="entry name" value="TonB-dependent receptor, plug domain"/>
    <property type="match status" value="1"/>
</dbReference>
<dbReference type="InterPro" id="IPR036942">
    <property type="entry name" value="Beta-barrel_TonB_sf"/>
</dbReference>
<evidence type="ECO:0000256" key="3">
    <source>
        <dbReference type="ARBA" id="ARBA00022448"/>
    </source>
</evidence>
<evidence type="ECO:0000256" key="8">
    <source>
        <dbReference type="ARBA" id="ARBA00023136"/>
    </source>
</evidence>
<evidence type="ECO:0000256" key="1">
    <source>
        <dbReference type="ARBA" id="ARBA00004571"/>
    </source>
</evidence>
<keyword evidence="9 15" id="KW-0675">Receptor</keyword>
<organism evidence="15 16">
    <name type="scientific">Hydrogenophaga taeniospiralis CCUG 15921</name>
    <dbReference type="NCBI Taxonomy" id="1281780"/>
    <lineage>
        <taxon>Bacteria</taxon>
        <taxon>Pseudomonadati</taxon>
        <taxon>Pseudomonadota</taxon>
        <taxon>Betaproteobacteria</taxon>
        <taxon>Burkholderiales</taxon>
        <taxon>Comamonadaceae</taxon>
        <taxon>Hydrogenophaga</taxon>
    </lineage>
</organism>
<dbReference type="GO" id="GO:0015344">
    <property type="term" value="F:siderophore uptake transmembrane transporter activity"/>
    <property type="evidence" value="ECO:0007669"/>
    <property type="project" value="TreeGrafter"/>
</dbReference>
<evidence type="ECO:0000259" key="13">
    <source>
        <dbReference type="Pfam" id="PF00593"/>
    </source>
</evidence>
<keyword evidence="6" id="KW-0732">Signal</keyword>
<dbReference type="PANTHER" id="PTHR30069:SF29">
    <property type="entry name" value="HEMOGLOBIN AND HEMOGLOBIN-HAPTOGLOBIN-BINDING PROTEIN 1-RELATED"/>
    <property type="match status" value="1"/>
</dbReference>
<dbReference type="PROSITE" id="PS52016">
    <property type="entry name" value="TONB_DEPENDENT_REC_3"/>
    <property type="match status" value="1"/>
</dbReference>
<evidence type="ECO:0000256" key="11">
    <source>
        <dbReference type="PROSITE-ProRule" id="PRU01360"/>
    </source>
</evidence>
<protein>
    <submittedName>
        <fullName evidence="15">TonB-dependent iron complex outermembrane receptor protein</fullName>
    </submittedName>
</protein>
<evidence type="ECO:0000256" key="10">
    <source>
        <dbReference type="ARBA" id="ARBA00023237"/>
    </source>
</evidence>
<feature type="domain" description="TonB-dependent receptor plug" evidence="14">
    <location>
        <begin position="40"/>
        <end position="151"/>
    </location>
</feature>
<proteinExistence type="inferred from homology"/>
<dbReference type="SUPFAM" id="SSF56935">
    <property type="entry name" value="Porins"/>
    <property type="match status" value="1"/>
</dbReference>
<dbReference type="Gene3D" id="2.40.170.20">
    <property type="entry name" value="TonB-dependent receptor, beta-barrel domain"/>
    <property type="match status" value="1"/>
</dbReference>
<name>A0A9X4NPW3_9BURK</name>
<dbReference type="RefSeq" id="WP_068173549.1">
    <property type="nucleotide sequence ID" value="NZ_AOGK01000004.1"/>
</dbReference>
<dbReference type="EMBL" id="AOGK01000004">
    <property type="protein sequence ID" value="MDG5974982.1"/>
    <property type="molecule type" value="Genomic_DNA"/>
</dbReference>
<keyword evidence="10 11" id="KW-0998">Cell outer membrane</keyword>
<dbReference type="PANTHER" id="PTHR30069">
    <property type="entry name" value="TONB-DEPENDENT OUTER MEMBRANE RECEPTOR"/>
    <property type="match status" value="1"/>
</dbReference>